<dbReference type="AlphaFoldDB" id="A0A177NAD3"/>
<reference evidence="1 2" key="1">
    <citation type="submission" date="2016-03" db="EMBL/GenBank/DDBJ databases">
        <authorList>
            <person name="Ploux O."/>
        </authorList>
    </citation>
    <scope>NUCLEOTIDE SEQUENCE [LARGE SCALE GENOMIC DNA]</scope>
    <source>
        <strain evidence="1 2">R-45370</strain>
    </source>
</reference>
<evidence type="ECO:0000313" key="1">
    <source>
        <dbReference type="EMBL" id="OAI15006.1"/>
    </source>
</evidence>
<name>A0A177NAD3_9GAMM</name>
<organism evidence="1 2">
    <name type="scientific">Methylomonas lenta</name>
    <dbReference type="NCBI Taxonomy" id="980561"/>
    <lineage>
        <taxon>Bacteria</taxon>
        <taxon>Pseudomonadati</taxon>
        <taxon>Pseudomonadota</taxon>
        <taxon>Gammaproteobacteria</taxon>
        <taxon>Methylococcales</taxon>
        <taxon>Methylococcaceae</taxon>
        <taxon>Methylomonas</taxon>
    </lineage>
</organism>
<evidence type="ECO:0000313" key="2">
    <source>
        <dbReference type="Proteomes" id="UP000078476"/>
    </source>
</evidence>
<comment type="caution">
    <text evidence="1">The sequence shown here is derived from an EMBL/GenBank/DDBJ whole genome shotgun (WGS) entry which is preliminary data.</text>
</comment>
<dbReference type="EMBL" id="LUUI01000105">
    <property type="protein sequence ID" value="OAI15006.1"/>
    <property type="molecule type" value="Genomic_DNA"/>
</dbReference>
<protein>
    <recommendedName>
        <fullName evidence="3">DUF4314 domain-containing protein</fullName>
    </recommendedName>
</protein>
<proteinExistence type="predicted"/>
<accession>A0A177NAD3</accession>
<dbReference type="OrthoDB" id="5571201at2"/>
<keyword evidence="2" id="KW-1185">Reference proteome</keyword>
<dbReference type="RefSeq" id="WP_066982629.1">
    <property type="nucleotide sequence ID" value="NZ_LUUI01000105.1"/>
</dbReference>
<evidence type="ECO:0008006" key="3">
    <source>
        <dbReference type="Google" id="ProtNLM"/>
    </source>
</evidence>
<sequence length="78" mass="8850">MFGSKIKLGSLVRPICDDVLPDVTRLSIGQIIMLKTVGFNSRDFYVTVRWDNGTETFLNAVFFVKTVEIIEDPLVDVR</sequence>
<dbReference type="Proteomes" id="UP000078476">
    <property type="component" value="Unassembled WGS sequence"/>
</dbReference>
<gene>
    <name evidence="1" type="ORF">A1359_09840</name>
</gene>